<dbReference type="EMBL" id="CP042807">
    <property type="protein sequence ID" value="QEE24051.1"/>
    <property type="molecule type" value="Genomic_DNA"/>
</dbReference>
<proteinExistence type="predicted"/>
<dbReference type="InterPro" id="IPR007300">
    <property type="entry name" value="CidB/LrgB"/>
</dbReference>
<comment type="subcellular location">
    <subcellularLocation>
        <location evidence="1">Membrane</location>
        <topology evidence="1">Multi-pass membrane protein</topology>
    </subcellularLocation>
</comment>
<accession>A0A5B9DZS3</accession>
<evidence type="ECO:0000313" key="7">
    <source>
        <dbReference type="Proteomes" id="UP000321807"/>
    </source>
</evidence>
<reference evidence="6 7" key="1">
    <citation type="submission" date="2019-08" db="EMBL/GenBank/DDBJ databases">
        <title>Complete genome sequence of Rhodanobacter glycinis strain T01E-68 isolated from tomato root.</title>
        <authorList>
            <person name="Weon H.-Y."/>
            <person name="Lee S.A."/>
        </authorList>
    </citation>
    <scope>NUCLEOTIDE SEQUENCE [LARGE SCALE GENOMIC DNA]</scope>
    <source>
        <strain evidence="6 7">T01E-68</strain>
    </source>
</reference>
<feature type="transmembrane region" description="Helical" evidence="5">
    <location>
        <begin position="180"/>
        <end position="199"/>
    </location>
</feature>
<keyword evidence="4 5" id="KW-0472">Membrane</keyword>
<feature type="transmembrane region" description="Helical" evidence="5">
    <location>
        <begin position="205"/>
        <end position="228"/>
    </location>
</feature>
<dbReference type="PANTHER" id="PTHR30249:SF16">
    <property type="entry name" value="INNER MEMBRANE PROTEIN"/>
    <property type="match status" value="1"/>
</dbReference>
<dbReference type="AlphaFoldDB" id="A0A5B9DZS3"/>
<feature type="transmembrane region" description="Helical" evidence="5">
    <location>
        <begin position="92"/>
        <end position="117"/>
    </location>
</feature>
<dbReference type="GO" id="GO:0016020">
    <property type="term" value="C:membrane"/>
    <property type="evidence" value="ECO:0007669"/>
    <property type="project" value="UniProtKB-SubCell"/>
</dbReference>
<sequence>MRSELASLAWLVVTLGGYYLLKPLYRKRPRWWTSPLFTVPVLLIALGLLFGMNYPVYIRDTHWLVLMLGPATVAFALPIWRYRRLIRQHWAALLAGVLGGSTVAMSSAWGLATLFGLSGSLRLSLVPRSITTPLAMLVSADIGGVPDLTALFVVITGVAGIALGELLLKYLPLRSALARGALFGVGAHGAGTAKAWDVGAEEGTIASLAMVLAGLLNVLAAPGVAWLLR</sequence>
<evidence type="ECO:0000256" key="2">
    <source>
        <dbReference type="ARBA" id="ARBA00022692"/>
    </source>
</evidence>
<name>A0A5B9DZS3_9GAMM</name>
<feature type="transmembrane region" description="Helical" evidence="5">
    <location>
        <begin position="63"/>
        <end position="80"/>
    </location>
</feature>
<dbReference type="Proteomes" id="UP000321807">
    <property type="component" value="Chromosome"/>
</dbReference>
<keyword evidence="3 5" id="KW-1133">Transmembrane helix</keyword>
<organism evidence="6 7">
    <name type="scientific">Rhodanobacter glycinis</name>
    <dbReference type="NCBI Taxonomy" id="582702"/>
    <lineage>
        <taxon>Bacteria</taxon>
        <taxon>Pseudomonadati</taxon>
        <taxon>Pseudomonadota</taxon>
        <taxon>Gammaproteobacteria</taxon>
        <taxon>Lysobacterales</taxon>
        <taxon>Rhodanobacteraceae</taxon>
        <taxon>Rhodanobacter</taxon>
    </lineage>
</organism>
<dbReference type="KEGG" id="rgl:CS053_05700"/>
<feature type="transmembrane region" description="Helical" evidence="5">
    <location>
        <begin position="148"/>
        <end position="168"/>
    </location>
</feature>
<gene>
    <name evidence="6" type="ORF">CS053_05700</name>
</gene>
<feature type="transmembrane region" description="Helical" evidence="5">
    <location>
        <begin position="6"/>
        <end position="25"/>
    </location>
</feature>
<dbReference type="RefSeq" id="WP_147626721.1">
    <property type="nucleotide sequence ID" value="NZ_CP042807.1"/>
</dbReference>
<feature type="transmembrane region" description="Helical" evidence="5">
    <location>
        <begin position="37"/>
        <end position="57"/>
    </location>
</feature>
<evidence type="ECO:0000256" key="3">
    <source>
        <dbReference type="ARBA" id="ARBA00022989"/>
    </source>
</evidence>
<evidence type="ECO:0000256" key="5">
    <source>
        <dbReference type="SAM" id="Phobius"/>
    </source>
</evidence>
<evidence type="ECO:0000256" key="4">
    <source>
        <dbReference type="ARBA" id="ARBA00023136"/>
    </source>
</evidence>
<keyword evidence="2 5" id="KW-0812">Transmembrane</keyword>
<evidence type="ECO:0000313" key="6">
    <source>
        <dbReference type="EMBL" id="QEE24051.1"/>
    </source>
</evidence>
<evidence type="ECO:0000256" key="1">
    <source>
        <dbReference type="ARBA" id="ARBA00004141"/>
    </source>
</evidence>
<dbReference type="PANTHER" id="PTHR30249">
    <property type="entry name" value="PUTATIVE SEROTONIN TRANSPORTER"/>
    <property type="match status" value="1"/>
</dbReference>
<protein>
    <submittedName>
        <fullName evidence="6">LrgB family protein</fullName>
    </submittedName>
</protein>
<dbReference type="Pfam" id="PF04172">
    <property type="entry name" value="LrgB"/>
    <property type="match status" value="1"/>
</dbReference>